<accession>A0ABD5ME42</accession>
<keyword evidence="2" id="KW-1185">Reference proteome</keyword>
<dbReference type="Proteomes" id="UP001570511">
    <property type="component" value="Unassembled WGS sequence"/>
</dbReference>
<reference evidence="1 2" key="1">
    <citation type="submission" date="2024-08" db="EMBL/GenBank/DDBJ databases">
        <title>Halobellus sp. MBLA0158 whole genome sequence.</title>
        <authorList>
            <person name="Hwang C.Y."/>
            <person name="Cho E.-S."/>
            <person name="Seo M.-J."/>
        </authorList>
    </citation>
    <scope>NUCLEOTIDE SEQUENCE [LARGE SCALE GENOMIC DNA]</scope>
    <source>
        <strain evidence="1 2">MBLA0158</strain>
    </source>
</reference>
<gene>
    <name evidence="1" type="ORF">OS889_09570</name>
</gene>
<dbReference type="RefSeq" id="WP_372389413.1">
    <property type="nucleotide sequence ID" value="NZ_JBGNYA010000001.1"/>
</dbReference>
<evidence type="ECO:0000313" key="2">
    <source>
        <dbReference type="Proteomes" id="UP001570511"/>
    </source>
</evidence>
<comment type="caution">
    <text evidence="1">The sequence shown here is derived from an EMBL/GenBank/DDBJ whole genome shotgun (WGS) entry which is preliminary data.</text>
</comment>
<proteinExistence type="predicted"/>
<evidence type="ECO:0000313" key="1">
    <source>
        <dbReference type="EMBL" id="MFA1611253.1"/>
    </source>
</evidence>
<sequence length="129" mass="13222">MTDALEDVVDAALRRALVDGTDARRYFALAGALDRARAGAEADSPPAESVSVDRAGAALVSTVAVRALSASPRDGIDAGAWIPGDSDPHEELVVAGARLARRRFDVDATTVAAAAGVDPVRVVDAEASR</sequence>
<protein>
    <submittedName>
        <fullName evidence="1">Uncharacterized protein</fullName>
    </submittedName>
</protein>
<organism evidence="1 2">
    <name type="scientific">Halobellus rubicundus</name>
    <dbReference type="NCBI Taxonomy" id="2996466"/>
    <lineage>
        <taxon>Archaea</taxon>
        <taxon>Methanobacteriati</taxon>
        <taxon>Methanobacteriota</taxon>
        <taxon>Stenosarchaea group</taxon>
        <taxon>Halobacteria</taxon>
        <taxon>Halobacteriales</taxon>
        <taxon>Haloferacaceae</taxon>
        <taxon>Halobellus</taxon>
    </lineage>
</organism>
<name>A0ABD5ME42_9EURY</name>
<dbReference type="EMBL" id="JBGNYA010000001">
    <property type="protein sequence ID" value="MFA1611253.1"/>
    <property type="molecule type" value="Genomic_DNA"/>
</dbReference>
<dbReference type="AlphaFoldDB" id="A0ABD5ME42"/>